<dbReference type="Gene3D" id="3.40.50.1220">
    <property type="entry name" value="TPP-binding domain"/>
    <property type="match status" value="1"/>
</dbReference>
<evidence type="ECO:0000256" key="1">
    <source>
        <dbReference type="SAM" id="MobiDB-lite"/>
    </source>
</evidence>
<proteinExistence type="predicted"/>
<dbReference type="Gene3D" id="3.40.50.970">
    <property type="match status" value="1"/>
</dbReference>
<dbReference type="InterPro" id="IPR029061">
    <property type="entry name" value="THDP-binding"/>
</dbReference>
<sequence length="851" mass="91491">MGSDSDKRPRFLVVAVSGRAAFHGTIAAALSDLAGRTGPADPADAAGPSVRELVAAGPPAASPEPAPDAYRHALVRARRFLDGALPDAEIRLVSTEGFADAADELRRLTADERRDGDDVLALVLVDAGSADVPAAPAGDGGGLGAGLAELREASAATVRCEFSPYTVFVYDEAPLGPALLAHPYTRRQLPALPWVLAADVVCAFTDYVQLGYTGAPLRGAAASTPALLSDELAGFLDERAGSAWGLHYYTGSVVSGLIADLEVRAARGGNPVLRGPSEHSLACGALARWQLDAAPFLIVVTSGMADEFRGTLANLRDARARGFIVCADSPRDAWFPFQGTVHGAEDTREVLRARGVPFLYLDDPEQLTDRLSEAFTAYEAGRGPVVLLATPEVLRTTAVAARTASARHRAGSGAAPASRPARETGPRARLTVHEDAIAPVMEIVNHGPDRLLWQCGRLGTEERDLVHDIAARAGIALADSLTRPGSVARYRDGGVVPEYLGTLGVYGYSDRIHDFLHHGGRLRPRDEQCLFFLKSRIAEAATPFSPRALARSLRIVQVTREEEHLAPFADHRLRCDGVEFLRELHRRLDVAEPLRSRRVRAIGESRDSASDIVHTLPLAPMSPNYFFDRLGSVLDTLITTHGYTYTGVFDVGRGGLSAIRNLPRTGPGFSGWYGRALMGDALQAVPAVALTRDANVLAFVGDGAAAMVPDIVPTLVQEVTVNGHRIAGNLSIFRLIDGGHSVIRTYREGRRGGEAGRQTQVLHLLEDEWERTFGELTVSHRHLTDVNPGELVDRLRRPSTVDLYSVPMAHNNEGDGLSLLSSLGWQRDRLPELTFDMARRPAAPARIRPGR</sequence>
<feature type="region of interest" description="Disordered" evidence="1">
    <location>
        <begin position="34"/>
        <end position="67"/>
    </location>
</feature>
<gene>
    <name evidence="2" type="ORF">Y717_09890</name>
</gene>
<accession>A0A2T7TEW6</accession>
<protein>
    <recommendedName>
        <fullName evidence="4">Decarboxylase</fullName>
    </recommendedName>
</protein>
<dbReference type="STRING" id="1440053.GCA_000718095_00499"/>
<keyword evidence="3" id="KW-1185">Reference proteome</keyword>
<dbReference type="RefSeq" id="WP_051745360.1">
    <property type="nucleotide sequence ID" value="NZ_AZSP01000017.1"/>
</dbReference>
<organism evidence="2 3">
    <name type="scientific">Streptomyces scopuliridis RB72</name>
    <dbReference type="NCBI Taxonomy" id="1440053"/>
    <lineage>
        <taxon>Bacteria</taxon>
        <taxon>Bacillati</taxon>
        <taxon>Actinomycetota</taxon>
        <taxon>Actinomycetes</taxon>
        <taxon>Kitasatosporales</taxon>
        <taxon>Streptomycetaceae</taxon>
        <taxon>Streptomyces</taxon>
    </lineage>
</organism>
<dbReference type="SUPFAM" id="SSF52518">
    <property type="entry name" value="Thiamin diphosphate-binding fold (THDP-binding)"/>
    <property type="match status" value="1"/>
</dbReference>
<dbReference type="Proteomes" id="UP000245992">
    <property type="component" value="Unassembled WGS sequence"/>
</dbReference>
<evidence type="ECO:0000313" key="2">
    <source>
        <dbReference type="EMBL" id="PVE13700.1"/>
    </source>
</evidence>
<dbReference type="EMBL" id="AZSP01000017">
    <property type="protein sequence ID" value="PVE13700.1"/>
    <property type="molecule type" value="Genomic_DNA"/>
</dbReference>
<dbReference type="GO" id="GO:0000287">
    <property type="term" value="F:magnesium ion binding"/>
    <property type="evidence" value="ECO:0007669"/>
    <property type="project" value="UniProtKB-ARBA"/>
</dbReference>
<dbReference type="AlphaFoldDB" id="A0A2T7TEW6"/>
<evidence type="ECO:0008006" key="4">
    <source>
        <dbReference type="Google" id="ProtNLM"/>
    </source>
</evidence>
<dbReference type="OrthoDB" id="3885828at2"/>
<name>A0A2T7TEW6_9ACTN</name>
<feature type="region of interest" description="Disordered" evidence="1">
    <location>
        <begin position="405"/>
        <end position="426"/>
    </location>
</feature>
<comment type="caution">
    <text evidence="2">The sequence shown here is derived from an EMBL/GenBank/DDBJ whole genome shotgun (WGS) entry which is preliminary data.</text>
</comment>
<evidence type="ECO:0000313" key="3">
    <source>
        <dbReference type="Proteomes" id="UP000245992"/>
    </source>
</evidence>
<feature type="compositionally biased region" description="Low complexity" evidence="1">
    <location>
        <begin position="38"/>
        <end position="48"/>
    </location>
</feature>
<reference evidence="2 3" key="1">
    <citation type="submission" date="2013-12" db="EMBL/GenBank/DDBJ databases">
        <title>Annotated genome of Streptomyces scopuliridis.</title>
        <authorList>
            <person name="Olson J.B."/>
        </authorList>
    </citation>
    <scope>NUCLEOTIDE SEQUENCE [LARGE SCALE GENOMIC DNA]</scope>
    <source>
        <strain evidence="2 3">RB72</strain>
    </source>
</reference>